<evidence type="ECO:0000256" key="3">
    <source>
        <dbReference type="ARBA" id="ARBA00022448"/>
    </source>
</evidence>
<dbReference type="InterPro" id="IPR036305">
    <property type="entry name" value="RGS_sf"/>
</dbReference>
<evidence type="ECO:0000256" key="5">
    <source>
        <dbReference type="ARBA" id="ARBA00022837"/>
    </source>
</evidence>
<dbReference type="Gene3D" id="1.25.40.20">
    <property type="entry name" value="Ankyrin repeat-containing domain"/>
    <property type="match status" value="6"/>
</dbReference>
<feature type="transmembrane region" description="Helical" evidence="11">
    <location>
        <begin position="239"/>
        <end position="260"/>
    </location>
</feature>
<dbReference type="InterPro" id="IPR002048">
    <property type="entry name" value="EF_hand_dom"/>
</dbReference>
<feature type="domain" description="Cyclic nucleotide-binding" evidence="12">
    <location>
        <begin position="450"/>
        <end position="554"/>
    </location>
</feature>
<dbReference type="OrthoDB" id="203931at2759"/>
<keyword evidence="15" id="KW-1185">Reference proteome</keyword>
<keyword evidence="3" id="KW-0813">Transport</keyword>
<keyword evidence="8 11" id="KW-0472">Membrane</keyword>
<feature type="compositionally biased region" description="Polar residues" evidence="10">
    <location>
        <begin position="1040"/>
        <end position="1050"/>
    </location>
</feature>
<proteinExistence type="inferred from homology"/>
<feature type="transmembrane region" description="Helical" evidence="11">
    <location>
        <begin position="1718"/>
        <end position="1743"/>
    </location>
</feature>
<dbReference type="Pfam" id="PF13637">
    <property type="entry name" value="Ank_4"/>
    <property type="match status" value="1"/>
</dbReference>
<evidence type="ECO:0000256" key="9">
    <source>
        <dbReference type="PROSITE-ProRule" id="PRU00023"/>
    </source>
</evidence>
<dbReference type="SUPFAM" id="SSF81324">
    <property type="entry name" value="Voltage-gated potassium channels"/>
    <property type="match status" value="2"/>
</dbReference>
<dbReference type="CDD" id="cd00038">
    <property type="entry name" value="CAP_ED"/>
    <property type="match status" value="2"/>
</dbReference>
<dbReference type="InterPro" id="IPR018490">
    <property type="entry name" value="cNMP-bd_dom_sf"/>
</dbReference>
<dbReference type="InterPro" id="IPR045319">
    <property type="entry name" value="KAT/AKT"/>
</dbReference>
<evidence type="ECO:0000313" key="14">
    <source>
        <dbReference type="EMBL" id="GMH52783.1"/>
    </source>
</evidence>
<gene>
    <name evidence="14" type="ORF">TrRE_jg1865</name>
</gene>
<evidence type="ECO:0000259" key="12">
    <source>
        <dbReference type="PROSITE" id="PS50042"/>
    </source>
</evidence>
<dbReference type="SMART" id="SM00248">
    <property type="entry name" value="ANK"/>
    <property type="match status" value="14"/>
</dbReference>
<dbReference type="Pfam" id="PF12796">
    <property type="entry name" value="Ank_2"/>
    <property type="match status" value="5"/>
</dbReference>
<feature type="domain" description="Cyclic nucleotide-binding" evidence="12">
    <location>
        <begin position="1824"/>
        <end position="1947"/>
    </location>
</feature>
<evidence type="ECO:0000256" key="11">
    <source>
        <dbReference type="SAM" id="Phobius"/>
    </source>
</evidence>
<dbReference type="PRINTS" id="PR01415">
    <property type="entry name" value="ANKYRIN"/>
</dbReference>
<dbReference type="SUPFAM" id="SSF47473">
    <property type="entry name" value="EF-hand"/>
    <property type="match status" value="1"/>
</dbReference>
<comment type="similarity">
    <text evidence="2">Belongs to the potassium channel family. Plant (TC 1.A.1.4) subfamily.</text>
</comment>
<dbReference type="PROSITE" id="PS50042">
    <property type="entry name" value="CNMP_BINDING_3"/>
    <property type="match status" value="2"/>
</dbReference>
<dbReference type="Gene3D" id="1.10.167.10">
    <property type="entry name" value="Regulator of G-protein Signalling 4, domain 2"/>
    <property type="match status" value="1"/>
</dbReference>
<dbReference type="InterPro" id="IPR036770">
    <property type="entry name" value="Ankyrin_rpt-contain_sf"/>
</dbReference>
<keyword evidence="7" id="KW-0406">Ion transport</keyword>
<organism evidence="14 15">
    <name type="scientific">Triparma retinervis</name>
    <dbReference type="NCBI Taxonomy" id="2557542"/>
    <lineage>
        <taxon>Eukaryota</taxon>
        <taxon>Sar</taxon>
        <taxon>Stramenopiles</taxon>
        <taxon>Ochrophyta</taxon>
        <taxon>Bolidophyceae</taxon>
        <taxon>Parmales</taxon>
        <taxon>Triparmaceae</taxon>
        <taxon>Triparma</taxon>
    </lineage>
</organism>
<keyword evidence="5" id="KW-0106">Calcium</keyword>
<feature type="region of interest" description="Disordered" evidence="10">
    <location>
        <begin position="1317"/>
        <end position="1348"/>
    </location>
</feature>
<feature type="non-terminal residue" evidence="14">
    <location>
        <position position="1"/>
    </location>
</feature>
<feature type="region of interest" description="Disordered" evidence="10">
    <location>
        <begin position="2166"/>
        <end position="2185"/>
    </location>
</feature>
<name>A0A9W7DW16_9STRA</name>
<dbReference type="InterPro" id="IPR014710">
    <property type="entry name" value="RmlC-like_jellyroll"/>
</dbReference>
<evidence type="ECO:0000313" key="15">
    <source>
        <dbReference type="Proteomes" id="UP001165082"/>
    </source>
</evidence>
<feature type="compositionally biased region" description="Low complexity" evidence="10">
    <location>
        <begin position="1976"/>
        <end position="1989"/>
    </location>
</feature>
<dbReference type="InterPro" id="IPR002110">
    <property type="entry name" value="Ankyrin_rpt"/>
</dbReference>
<dbReference type="SUPFAM" id="SSF48097">
    <property type="entry name" value="Regulator of G-protein signaling, RGS"/>
    <property type="match status" value="1"/>
</dbReference>
<keyword evidence="4 11" id="KW-0812">Transmembrane</keyword>
<dbReference type="GO" id="GO:0005509">
    <property type="term" value="F:calcium ion binding"/>
    <property type="evidence" value="ECO:0007669"/>
    <property type="project" value="InterPro"/>
</dbReference>
<evidence type="ECO:0000256" key="7">
    <source>
        <dbReference type="ARBA" id="ARBA00023065"/>
    </source>
</evidence>
<dbReference type="InterPro" id="IPR005821">
    <property type="entry name" value="Ion_trans_dom"/>
</dbReference>
<dbReference type="PROSITE" id="PS50222">
    <property type="entry name" value="EF_HAND_2"/>
    <property type="match status" value="1"/>
</dbReference>
<dbReference type="Pfam" id="PF00027">
    <property type="entry name" value="cNMP_binding"/>
    <property type="match status" value="1"/>
</dbReference>
<feature type="repeat" description="ANK" evidence="9">
    <location>
        <begin position="693"/>
        <end position="725"/>
    </location>
</feature>
<dbReference type="InterPro" id="IPR011992">
    <property type="entry name" value="EF-hand-dom_pair"/>
</dbReference>
<comment type="caution">
    <text evidence="14">The sequence shown here is derived from an EMBL/GenBank/DDBJ whole genome shotgun (WGS) entry which is preliminary data.</text>
</comment>
<feature type="transmembrane region" description="Helical" evidence="11">
    <location>
        <begin position="347"/>
        <end position="371"/>
    </location>
</feature>
<feature type="repeat" description="ANK" evidence="9">
    <location>
        <begin position="2074"/>
        <end position="2106"/>
    </location>
</feature>
<dbReference type="SMART" id="SM00100">
    <property type="entry name" value="cNMP"/>
    <property type="match status" value="2"/>
</dbReference>
<comment type="subcellular location">
    <subcellularLocation>
        <location evidence="1">Membrane</location>
        <topology evidence="1">Multi-pass membrane protein</topology>
    </subcellularLocation>
</comment>
<feature type="region of interest" description="Disordered" evidence="10">
    <location>
        <begin position="1"/>
        <end position="44"/>
    </location>
</feature>
<feature type="region of interest" description="Disordered" evidence="10">
    <location>
        <begin position="1036"/>
        <end position="1069"/>
    </location>
</feature>
<evidence type="ECO:0000256" key="6">
    <source>
        <dbReference type="ARBA" id="ARBA00022989"/>
    </source>
</evidence>
<feature type="region of interest" description="Disordered" evidence="10">
    <location>
        <begin position="582"/>
        <end position="612"/>
    </location>
</feature>
<sequence>MKRPSLANLKLTELVPTPKADSRLTPSALKRNLKKDGNRRGSISGMASPFFGKAKAVTFDENPEEIAEDRERGVQNDDDGKLIALLRRISGDENPVSYLQQVKRRCLVIAYLHTAWSLPFDVVFSNSRVSVHGLVIDLLYLADVAIEVAFRKQIAGEDYFRTKGIFKKNLGSSFIVDAVCLFPYYAMLVIVTAASIEVPVSSWLFFAMRLPQLNRIRLLKDFFREMEVSVDIDVRKTALVKYAAMILGAAHWLGCIWWSLASFYDFDASTWVARYCDAFLSPSDEALDSSSSSNPLQDYISTHGVLRAYSLSGIYEQYLLAYYWGFQSLTNLGYSDLIPDNAFEMCFAWFLCVFQVSFYAYILGTLFSYVVKRDDKAEFNRKNFAALQSYCKNRNIPRDIYDRLSKYFEFQLSKSDNDNENVQVVKALPNALLAKVANYKYKNIVLRSTCFLNVPTEFLTSVMELLATRYLMPNERLFNQGDMSREVCFVERGSLQVYADNEEKVFLRNVSPANEKDSAMVGEHSFFLNVAQPEMIKSMSNGDVTVLVLSKENYLVCLETYPECQSIVVSSILRDMGLNTKGEDVSTTSDGNKASSQRDNDNNDETDSSATDFKEHIQQILKNRSAEALYEMIVAAAEGDGKKVKDLLLQGLDINTHDFDKRTTLHLAASQGNSKVVQLLLKEGADVHAIDRYGNNPLHEAVSNSHTAIAELLGRAGAELNYETAEHMTKAAGSGDLDKLQILISYGIDVNSADKDGRSSLHLVSSEGNLNVVEFLLAHEANPNSRDRWGHTPLDGAIEKGHDLVAAALYARGGQMNMKSAKSLFMKSARSGDLGTLKLLTENGIDIDVLDYDHCSALHVAAMADQPVAVDFLLSNKAAVNPLSRWATTPLDEAIKSESILSAKLLISCGGLTYHEHLEEHLNQIKNSELTLADVRKEISTEARLQSERRRDMHKLKQLHIKLVDDIEESNRICAQQISNQTQTIDKISSSRLSMDLPAFKEDDVVFANLYLDLPAFQTDDRHIERAVEQDDFEEGAESLCSTDALTNTSDSDEKPGVNRRGSQFGGKGKAGYTMMRFLEQNKAEVEAQTSQTPLSKSSKALQFQTFNQVMLSLPKVEEGLLHFLKIFRQRCSTVDQGRTFLIKPHELLDCIKLCGEKNAVEEDVNAFAREVHDYDFDPERGGDDQTPGLELSFNQVLGSEFIIEAFTGESDAAGRNMGKVQNAFSIIKATFNLLDIDGDGEITPDEIQSQKKIIGDLAYGNELFRSFDANSTVTIGDMALIFSKWTIFSYGDDQALLEMSESDDISAMESVGRAASDVSSLSDAPPSASEVPNGENGAPTTEPASAAKKVKITSPLFTPRAWFGKQKEDAKVAVESRIDRIIDLLSTQSKKQFERYSRSGSMDLNRLEFTRLVENLIGESSVEEVDEVLEALGVKKGVEIVPYESIALSNAAKKDDNASITVGDDKLAKSAIQGVPVYILLPESKFHQVMKLARTLAALFYLVVVPYECGLIHTQGIATESLNTLTVGWCVDSILLIDIIMKFHTAYTNKKGFRIVSLSKIRKHYLSHGFMFDLICFSPADVLVYATLTTNTPSLGYFRIFRLLRCTDMVNYFKVKLAKATATARLTVEIQILFAILFALLHISACVWFALTDPLTTTTTNTYLSNYHGTFSGFGANSTSNLRLEEYMLSMYWVTGTLTTMGQGGGDLMPQNSQERIFAIFLMMMNLSIYAYILGAISNLFMSADEAIVRKRSEISAVERYITSNRLSSDLEKEIRSAMSTDASSGQGVSLEEERAVFKKLSHSLQVQVSKHTCSSLVDNVPAFRGVGNHFRESVCTELSEENFGPGTYLVKKKEPANEFYMIAAGSVELMTAEEGTGEERADVDIGIGGVIGEVPFFFNMRHTDSARASVDAHVRVFVLTREKYLRLLMLYPDEEEKISHNILTQIDLQSGISGGKKRGGTSVVSDAASSVASGADASSVGDSSVGGSSAGDDDDDDDEYGSDAGSQAESRGSSGAVGYDRVDTVKRAIEVRSAKKALQLNYAMCLAAGKGEINVLKKASASSLNFDNCAYFGRTPLHIAASEGMLEVVRFLTPLMENPNLMDNKGSTPLMDAVLYAHVDVAKYLKSVGSTLNEDFASVQLSDACADGNEKKVNLLLELGVNPSLNPPGRRRGASRRRRSAAHMASSNNHVACIKLLIKYWVKLNTFDAWAGTPLADAIRHDHVHMQDVLRKAGAKLKEVGLCTAAAAGDLDTIRLMCDNGADINVTNYIGRTMLHLACSNKQASVIEYLLTFDHLNKSPIDWYGGTPLDDADREKHSSIAVMVQEAGGKSSKDESLKDSLVAMQNKRMEEKEKSVKSRDKEKILDGKRKKMLIKVSALGHVSIVETATLRRTWDNLVLSLNSHTWKKEQALEKAPKPSLEEVLSFFRSSFTAFMKRKYSLNMLRCYEILFRFAQMTAGHKMTSVHTYKKIVTTIYDEYFVESSPHYVCVSHDSILKITDLVKDQDGVEWLSAAGWDEEERACKSNVYETLCMELRQGLLEDFMPAYLKSSEYRGVHRHPSGRTWRVLKMCARARELCTKIEEELANTAEE</sequence>
<dbReference type="GO" id="GO:0005249">
    <property type="term" value="F:voltage-gated potassium channel activity"/>
    <property type="evidence" value="ECO:0007669"/>
    <property type="project" value="InterPro"/>
</dbReference>
<dbReference type="GO" id="GO:0016020">
    <property type="term" value="C:membrane"/>
    <property type="evidence" value="ECO:0007669"/>
    <property type="project" value="UniProtKB-SubCell"/>
</dbReference>
<dbReference type="InterPro" id="IPR000595">
    <property type="entry name" value="cNMP-bd_dom"/>
</dbReference>
<dbReference type="Gene3D" id="1.10.287.70">
    <property type="match status" value="2"/>
</dbReference>
<dbReference type="SUPFAM" id="SSF51206">
    <property type="entry name" value="cAMP-binding domain-like"/>
    <property type="match status" value="2"/>
</dbReference>
<evidence type="ECO:0000256" key="2">
    <source>
        <dbReference type="ARBA" id="ARBA00007929"/>
    </source>
</evidence>
<feature type="compositionally biased region" description="Polar residues" evidence="10">
    <location>
        <begin position="585"/>
        <end position="595"/>
    </location>
</feature>
<reference evidence="14" key="1">
    <citation type="submission" date="2022-07" db="EMBL/GenBank/DDBJ databases">
        <title>Genome analysis of Parmales, a sister group of diatoms, reveals the evolutionary specialization of diatoms from phago-mixotrophs to photoautotrophs.</title>
        <authorList>
            <person name="Ban H."/>
            <person name="Sato S."/>
            <person name="Yoshikawa S."/>
            <person name="Kazumasa Y."/>
            <person name="Nakamura Y."/>
            <person name="Ichinomiya M."/>
            <person name="Saitoh K."/>
            <person name="Sato N."/>
            <person name="Blanc-Mathieu R."/>
            <person name="Endo H."/>
            <person name="Kuwata A."/>
            <person name="Ogata H."/>
        </authorList>
    </citation>
    <scope>NUCLEOTIDE SEQUENCE</scope>
</reference>
<dbReference type="Proteomes" id="UP001165082">
    <property type="component" value="Unassembled WGS sequence"/>
</dbReference>
<dbReference type="PROSITE" id="PS00018">
    <property type="entry name" value="EF_HAND_1"/>
    <property type="match status" value="1"/>
</dbReference>
<evidence type="ECO:0008006" key="16">
    <source>
        <dbReference type="Google" id="ProtNLM"/>
    </source>
</evidence>
<feature type="domain" description="EF-hand" evidence="13">
    <location>
        <begin position="1223"/>
        <end position="1258"/>
    </location>
</feature>
<keyword evidence="6 11" id="KW-1133">Transmembrane helix</keyword>
<dbReference type="PANTHER" id="PTHR45743:SF2">
    <property type="entry name" value="POTASSIUM CHANNEL AKT1"/>
    <property type="match status" value="1"/>
</dbReference>
<dbReference type="InterPro" id="IPR018247">
    <property type="entry name" value="EF_Hand_1_Ca_BS"/>
</dbReference>
<evidence type="ECO:0000256" key="1">
    <source>
        <dbReference type="ARBA" id="ARBA00004141"/>
    </source>
</evidence>
<protein>
    <recommendedName>
        <fullName evidence="16">Calmodulin</fullName>
    </recommendedName>
</protein>
<evidence type="ECO:0000256" key="4">
    <source>
        <dbReference type="ARBA" id="ARBA00022692"/>
    </source>
</evidence>
<dbReference type="Pfam" id="PF00520">
    <property type="entry name" value="Ion_trans"/>
    <property type="match status" value="2"/>
</dbReference>
<dbReference type="EMBL" id="BRXZ01003333">
    <property type="protein sequence ID" value="GMH52783.1"/>
    <property type="molecule type" value="Genomic_DNA"/>
</dbReference>
<feature type="transmembrane region" description="Helical" evidence="11">
    <location>
        <begin position="1631"/>
        <end position="1652"/>
    </location>
</feature>
<feature type="region of interest" description="Disordered" evidence="10">
    <location>
        <begin position="1976"/>
        <end position="2019"/>
    </location>
</feature>
<dbReference type="PANTHER" id="PTHR45743">
    <property type="entry name" value="POTASSIUM CHANNEL AKT1"/>
    <property type="match status" value="1"/>
</dbReference>
<dbReference type="InterPro" id="IPR044926">
    <property type="entry name" value="RGS_subdomain_2"/>
</dbReference>
<dbReference type="Gene3D" id="2.60.120.10">
    <property type="entry name" value="Jelly Rolls"/>
    <property type="match status" value="2"/>
</dbReference>
<dbReference type="PROSITE" id="PS50088">
    <property type="entry name" value="ANK_REPEAT"/>
    <property type="match status" value="4"/>
</dbReference>
<feature type="compositionally biased region" description="Basic residues" evidence="10">
    <location>
        <begin position="2171"/>
        <end position="2183"/>
    </location>
</feature>
<feature type="repeat" description="ANK" evidence="9">
    <location>
        <begin position="660"/>
        <end position="692"/>
    </location>
</feature>
<dbReference type="SUPFAM" id="SSF48403">
    <property type="entry name" value="Ankyrin repeat"/>
    <property type="match status" value="2"/>
</dbReference>
<accession>A0A9W7DW16</accession>
<feature type="repeat" description="ANK" evidence="9">
    <location>
        <begin position="756"/>
        <end position="788"/>
    </location>
</feature>
<evidence type="ECO:0000256" key="8">
    <source>
        <dbReference type="ARBA" id="ARBA00023136"/>
    </source>
</evidence>
<dbReference type="Gene3D" id="1.10.287.630">
    <property type="entry name" value="Helix hairpin bin"/>
    <property type="match status" value="1"/>
</dbReference>
<dbReference type="PROSITE" id="PS50297">
    <property type="entry name" value="ANK_REP_REGION"/>
    <property type="match status" value="4"/>
</dbReference>
<keyword evidence="9" id="KW-0040">ANK repeat</keyword>
<evidence type="ECO:0000256" key="10">
    <source>
        <dbReference type="SAM" id="MobiDB-lite"/>
    </source>
</evidence>
<feature type="compositionally biased region" description="Acidic residues" evidence="10">
    <location>
        <begin position="1993"/>
        <end position="2003"/>
    </location>
</feature>
<evidence type="ECO:0000259" key="13">
    <source>
        <dbReference type="PROSITE" id="PS50222"/>
    </source>
</evidence>